<dbReference type="EMBL" id="CP024964">
    <property type="protein sequence ID" value="ATZ18006.1"/>
    <property type="molecule type" value="Genomic_DNA"/>
</dbReference>
<sequence>MKIEITNFCFLIVLVIILSIIVFTPYGIKNYLTKRRTSKSFNQTTESFKELLDNNAELIKK</sequence>
<dbReference type="STRING" id="1408435.GCA_000685885_00631"/>
<reference evidence="2 3" key="1">
    <citation type="submission" date="2017-11" db="EMBL/GenBank/DDBJ databases">
        <title>Genome sequence of Entomoplasma melaleucae M1 (ATCC 49191).</title>
        <authorList>
            <person name="Lo W.-S."/>
            <person name="Gasparich G.E."/>
            <person name="Kuo C.-H."/>
        </authorList>
    </citation>
    <scope>NUCLEOTIDE SEQUENCE [LARGE SCALE GENOMIC DNA]</scope>
    <source>
        <strain evidence="2 3">M1</strain>
    </source>
</reference>
<dbReference type="Proteomes" id="UP000231896">
    <property type="component" value="Chromosome"/>
</dbReference>
<keyword evidence="1" id="KW-0472">Membrane</keyword>
<protein>
    <submittedName>
        <fullName evidence="2">Uncharacterized protein</fullName>
    </submittedName>
</protein>
<evidence type="ECO:0000313" key="3">
    <source>
        <dbReference type="Proteomes" id="UP000231896"/>
    </source>
</evidence>
<dbReference type="AlphaFoldDB" id="A0A2K8NWU8"/>
<feature type="transmembrane region" description="Helical" evidence="1">
    <location>
        <begin position="7"/>
        <end position="28"/>
    </location>
</feature>
<name>A0A2K8NWU8_9MOLU</name>
<keyword evidence="1" id="KW-0812">Transmembrane</keyword>
<evidence type="ECO:0000313" key="2">
    <source>
        <dbReference type="EMBL" id="ATZ18006.1"/>
    </source>
</evidence>
<accession>A0A2K8NWU8</accession>
<proteinExistence type="predicted"/>
<organism evidence="2 3">
    <name type="scientific">Mesoplasma melaleucae</name>
    <dbReference type="NCBI Taxonomy" id="81459"/>
    <lineage>
        <taxon>Bacteria</taxon>
        <taxon>Bacillati</taxon>
        <taxon>Mycoplasmatota</taxon>
        <taxon>Mollicutes</taxon>
        <taxon>Entomoplasmatales</taxon>
        <taxon>Entomoplasmataceae</taxon>
        <taxon>Mesoplasma</taxon>
    </lineage>
</organism>
<keyword evidence="1" id="KW-1133">Transmembrane helix</keyword>
<dbReference type="RefSeq" id="WP_028124158.1">
    <property type="nucleotide sequence ID" value="NZ_CP024964.1"/>
</dbReference>
<gene>
    <name evidence="2" type="ORF">EMELA_v1c04630</name>
</gene>
<dbReference type="KEGG" id="eml:EMELA_v1c04630"/>
<keyword evidence="3" id="KW-1185">Reference proteome</keyword>
<evidence type="ECO:0000256" key="1">
    <source>
        <dbReference type="SAM" id="Phobius"/>
    </source>
</evidence>